<feature type="repeat" description="Pumilio" evidence="3">
    <location>
        <begin position="829"/>
        <end position="864"/>
    </location>
</feature>
<evidence type="ECO:0000259" key="6">
    <source>
        <dbReference type="PROSITE" id="PS50303"/>
    </source>
</evidence>
<keyword evidence="8" id="KW-1185">Reference proteome</keyword>
<dbReference type="InterPro" id="IPR033133">
    <property type="entry name" value="PUM-HD"/>
</dbReference>
<dbReference type="InterPro" id="IPR011989">
    <property type="entry name" value="ARM-like"/>
</dbReference>
<comment type="function">
    <text evidence="2">RNA-binding nucleolar protein required for pre-rRNA processing. Involved in production of 18S rRNA and assembly of small ribosomal subunit.</text>
</comment>
<protein>
    <recommendedName>
        <fullName evidence="6">PUM-HD domain-containing protein</fullName>
    </recommendedName>
</protein>
<gene>
    <name evidence="7" type="ORF">SEPCBS57363_004099</name>
</gene>
<evidence type="ECO:0000313" key="7">
    <source>
        <dbReference type="EMBL" id="CAK7270430.1"/>
    </source>
</evidence>
<feature type="region of interest" description="Disordered" evidence="5">
    <location>
        <begin position="137"/>
        <end position="249"/>
    </location>
</feature>
<feature type="region of interest" description="Disordered" evidence="5">
    <location>
        <begin position="1"/>
        <end position="45"/>
    </location>
</feature>
<dbReference type="SUPFAM" id="SSF48371">
    <property type="entry name" value="ARM repeat"/>
    <property type="match status" value="1"/>
</dbReference>
<feature type="compositionally biased region" description="Low complexity" evidence="5">
    <location>
        <begin position="359"/>
        <end position="371"/>
    </location>
</feature>
<organism evidence="7 8">
    <name type="scientific">Sporothrix epigloea</name>
    <dbReference type="NCBI Taxonomy" id="1892477"/>
    <lineage>
        <taxon>Eukaryota</taxon>
        <taxon>Fungi</taxon>
        <taxon>Dikarya</taxon>
        <taxon>Ascomycota</taxon>
        <taxon>Pezizomycotina</taxon>
        <taxon>Sordariomycetes</taxon>
        <taxon>Sordariomycetidae</taxon>
        <taxon>Ophiostomatales</taxon>
        <taxon>Ophiostomataceae</taxon>
        <taxon>Sporothrix</taxon>
    </lineage>
</organism>
<reference evidence="7 8" key="1">
    <citation type="submission" date="2024-01" db="EMBL/GenBank/DDBJ databases">
        <authorList>
            <person name="Allen C."/>
            <person name="Tagirdzhanova G."/>
        </authorList>
    </citation>
    <scope>NUCLEOTIDE SEQUENCE [LARGE SCALE GENOMIC DNA]</scope>
    <source>
        <strain evidence="7 8">CBS 573.63</strain>
    </source>
</reference>
<dbReference type="PROSITE" id="PS50302">
    <property type="entry name" value="PUM"/>
    <property type="match status" value="8"/>
</dbReference>
<keyword evidence="4" id="KW-0175">Coiled coil</keyword>
<dbReference type="EMBL" id="CAWUOM010000072">
    <property type="protein sequence ID" value="CAK7270430.1"/>
    <property type="molecule type" value="Genomic_DNA"/>
</dbReference>
<feature type="compositionally biased region" description="Low complexity" evidence="5">
    <location>
        <begin position="169"/>
        <end position="180"/>
    </location>
</feature>
<name>A0ABP0DTY5_9PEZI</name>
<feature type="compositionally biased region" description="Basic and acidic residues" evidence="5">
    <location>
        <begin position="226"/>
        <end position="243"/>
    </location>
</feature>
<feature type="region of interest" description="Disordered" evidence="5">
    <location>
        <begin position="326"/>
        <end position="373"/>
    </location>
</feature>
<proteinExistence type="predicted"/>
<dbReference type="CDD" id="cd07920">
    <property type="entry name" value="Pumilio"/>
    <property type="match status" value="1"/>
</dbReference>
<evidence type="ECO:0000256" key="1">
    <source>
        <dbReference type="ARBA" id="ARBA00022737"/>
    </source>
</evidence>
<dbReference type="Proteomes" id="UP001642501">
    <property type="component" value="Unassembled WGS sequence"/>
</dbReference>
<dbReference type="InterPro" id="IPR016024">
    <property type="entry name" value="ARM-type_fold"/>
</dbReference>
<dbReference type="PROSITE" id="PS50303">
    <property type="entry name" value="PUM_HD"/>
    <property type="match status" value="1"/>
</dbReference>
<feature type="region of interest" description="Disordered" evidence="5">
    <location>
        <begin position="962"/>
        <end position="982"/>
    </location>
</feature>
<dbReference type="Gene3D" id="1.25.10.10">
    <property type="entry name" value="Leucine-rich Repeat Variant"/>
    <property type="match status" value="1"/>
</dbReference>
<feature type="coiled-coil region" evidence="4">
    <location>
        <begin position="85"/>
        <end position="112"/>
    </location>
</feature>
<feature type="compositionally biased region" description="Polar residues" evidence="5">
    <location>
        <begin position="187"/>
        <end position="209"/>
    </location>
</feature>
<keyword evidence="1" id="KW-0677">Repeat</keyword>
<dbReference type="Pfam" id="PF00806">
    <property type="entry name" value="PUF"/>
    <property type="match status" value="8"/>
</dbReference>
<feature type="repeat" description="Pumilio" evidence="3">
    <location>
        <begin position="720"/>
        <end position="756"/>
    </location>
</feature>
<evidence type="ECO:0000256" key="2">
    <source>
        <dbReference type="ARBA" id="ARBA00024893"/>
    </source>
</evidence>
<feature type="repeat" description="Pumilio" evidence="3">
    <location>
        <begin position="901"/>
        <end position="938"/>
    </location>
</feature>
<sequence>MDELRYRAQQPPLGGASMNSLLSPLRNGGNHLPQPGNSHDPRSVLPRRFTADSGLVPTLGSITSQRLPEPQDLAASTALHKVQLLEKKRLEYEKLREQKRRFEAEMHKLDQQQLRDEQELAAMQEDLGRFGAAAALANAGHQSEPTTPPECHETSSGFPSMFSRPNRYSTSSLTSPPGLLFNRPGRSGSQITSPRLGAIQSSASPSSTHFGFDDQLPSRSVPITRRNSDENEKEDAVRQDPTSHRSTNALNRYSMPVTRSRSGFYDFSSLDQTNTTRFLFGEEEEHANNGETKSYKTAIAVPSQGESFPTLMRSEGQTNAFATSTALDPTLPRSHGSDASSTSGWGNARRHRAQPSLTGLSNGSLAQSSSSDVNKIAVRPARHSFDLKYHGDGTAETTIAAMLASPSSQIMATPPKLQTSYSANDVVTIKSTPGSAVSSNTTNNHAQQYLHNHNASLGRIPAGAMHNRHSRELSTSEMNNAIAAREYTSIGNTVQANTTSFGPGFAPMSSNGPVHTQTAFTTGAAVPPAGAGTSMPISNAGNNQFINGYYNSNNYSLSSVSPANAGGPMPYGINSMPVLAQAMQSLALNSHGSMYPTHQPFNGFAPLYGGHAPASQISHRDNQTRIMQSRRQLENEAMNRYNNMPLEAVTGTIYELCKDQHGCRYLQKQLENRIPEQVHLIWSETNQHVVELMTDPFGNYLCQKLLEYCNDDERTVLIQNAALDMVRIALNQHGTRALQKMIEFISTEKHVQLIIEALRHRVVDLIQDLNGNHVIQKCLNKLTPANAQFIFDAVGGACVEVGTHRHGCCVLQRCIDHASGDQKSWLISRITQEAVTLIQDPFGNYVVQYIIDLNDHNYTEPLVTRLRGRICALSRHKFSSNVVEKCLRCSLDPSKDLIVEELLQPGEIDRLLRDSFANYVIQTALDYATPYMKVRLVDNIRPHLAQIRSTPYGRRIQAKIQTYDSRSGHSSGQVTPADASQGQIPLHGSTSHVRGGSSSILVPTSSFSINGINGMTHRSSNSSDQAIASNLSQVASMSGGRPVAAIYNALPDFTRGPPMSNGMNTSAAMLPAMIPVSMPLNMGASMPGMLASPNVGHATENGEAAWL</sequence>
<accession>A0ABP0DTY5</accession>
<dbReference type="InterPro" id="IPR033712">
    <property type="entry name" value="Pumilio_RNA-bd"/>
</dbReference>
<evidence type="ECO:0000313" key="8">
    <source>
        <dbReference type="Proteomes" id="UP001642501"/>
    </source>
</evidence>
<feature type="repeat" description="Pumilio" evidence="3">
    <location>
        <begin position="684"/>
        <end position="719"/>
    </location>
</feature>
<dbReference type="InterPro" id="IPR001313">
    <property type="entry name" value="Pumilio_RNA-bd_rpt"/>
</dbReference>
<comment type="caution">
    <text evidence="7">The sequence shown here is derived from an EMBL/GenBank/DDBJ whole genome shotgun (WGS) entry which is preliminary data.</text>
</comment>
<evidence type="ECO:0000256" key="4">
    <source>
        <dbReference type="SAM" id="Coils"/>
    </source>
</evidence>
<feature type="domain" description="PUM-HD" evidence="6">
    <location>
        <begin position="622"/>
        <end position="964"/>
    </location>
</feature>
<feature type="repeat" description="Pumilio" evidence="3">
    <location>
        <begin position="793"/>
        <end position="828"/>
    </location>
</feature>
<dbReference type="SMART" id="SM00025">
    <property type="entry name" value="Pumilio"/>
    <property type="match status" value="8"/>
</dbReference>
<evidence type="ECO:0000256" key="3">
    <source>
        <dbReference type="PROSITE-ProRule" id="PRU00317"/>
    </source>
</evidence>
<dbReference type="PANTHER" id="PTHR12537">
    <property type="entry name" value="RNA BINDING PROTEIN PUMILIO-RELATED"/>
    <property type="match status" value="1"/>
</dbReference>
<evidence type="ECO:0000256" key="5">
    <source>
        <dbReference type="SAM" id="MobiDB-lite"/>
    </source>
</evidence>
<feature type="repeat" description="Pumilio" evidence="3">
    <location>
        <begin position="648"/>
        <end position="683"/>
    </location>
</feature>
<feature type="repeat" description="Pumilio" evidence="3">
    <location>
        <begin position="757"/>
        <end position="792"/>
    </location>
</feature>
<dbReference type="PANTHER" id="PTHR12537:SF13">
    <property type="entry name" value="PUMILIO HOMOLOGY DOMAIN FAMILY MEMBER 4"/>
    <property type="match status" value="1"/>
</dbReference>
<feature type="repeat" description="Pumilio" evidence="3">
    <location>
        <begin position="865"/>
        <end position="900"/>
    </location>
</feature>